<evidence type="ECO:0000256" key="1">
    <source>
        <dbReference type="PIRSR" id="PIRSR006487-1"/>
    </source>
</evidence>
<sequence>MTDAMNTAFDTRVGAAFDSGASSGLGTAPAPNGAGTDGAPAVLLYTRLRKSPYFWKSRAAGAAMYSVYNHTYHPRHYGDPVGEYWALLQGVTLWDVGVERQLEISGPDAFDFTNMLIPRDLSKCDVGQCKYVFVTAPDGGIINDPVLLRLEENRFWLSLADSDVRLWALGLAHAGGWDVHIGEADVAPLQVQGPLAKDVVRDLFGDEVLEVPYYRLREFTVDGMRVVVSRTGYSGEIGYELYLRDASRDAERLWDAVWEAGRPHGMRPIGPCHMRRIEAGMLAYGCDITLDTNPLEVGYDYHWMVDLDQEADFVGKAALARAREEGVSRLMVGLEIGGEPLGTYNDGSMIEPYAVLDTAGRTVGTVTSACRSPRLERNIGLAMVPVGLSGTGTAVTVRTPDGIRDAGVVDKPFVDPRKETPKR</sequence>
<dbReference type="GO" id="GO:0005829">
    <property type="term" value="C:cytosol"/>
    <property type="evidence" value="ECO:0007669"/>
    <property type="project" value="TreeGrafter"/>
</dbReference>
<dbReference type="PANTHER" id="PTHR43757:SF2">
    <property type="entry name" value="AMINOMETHYLTRANSFERASE, MITOCHONDRIAL"/>
    <property type="match status" value="1"/>
</dbReference>
<keyword evidence="4" id="KW-0808">Transferase</keyword>
<evidence type="ECO:0000313" key="5">
    <source>
        <dbReference type="Proteomes" id="UP000317303"/>
    </source>
</evidence>
<comment type="caution">
    <text evidence="4">The sequence shown here is derived from an EMBL/GenBank/DDBJ whole genome shotgun (WGS) entry which is preliminary data.</text>
</comment>
<dbReference type="PIRSF" id="PIRSF006487">
    <property type="entry name" value="GcvT"/>
    <property type="match status" value="1"/>
</dbReference>
<dbReference type="GO" id="GO:0008168">
    <property type="term" value="F:methyltransferase activity"/>
    <property type="evidence" value="ECO:0007669"/>
    <property type="project" value="UniProtKB-KW"/>
</dbReference>
<dbReference type="InterPro" id="IPR006222">
    <property type="entry name" value="GCVT_N"/>
</dbReference>
<dbReference type="RefSeq" id="WP_246134714.1">
    <property type="nucleotide sequence ID" value="NZ_JOIJ01000002.1"/>
</dbReference>
<feature type="domain" description="GCVT N-terminal" evidence="2">
    <location>
        <begin position="58"/>
        <end position="308"/>
    </location>
</feature>
<proteinExistence type="predicted"/>
<dbReference type="Pfam" id="PF08669">
    <property type="entry name" value="GCV_T_C"/>
    <property type="match status" value="1"/>
</dbReference>
<dbReference type="InterPro" id="IPR027266">
    <property type="entry name" value="TrmE/GcvT-like"/>
</dbReference>
<dbReference type="InterPro" id="IPR028896">
    <property type="entry name" value="GcvT/YgfZ/DmdA"/>
</dbReference>
<dbReference type="Gene3D" id="3.30.1360.120">
    <property type="entry name" value="Probable tRNA modification gtpase trme, domain 1"/>
    <property type="match status" value="1"/>
</dbReference>
<keyword evidence="4" id="KW-0489">Methyltransferase</keyword>
<dbReference type="SUPFAM" id="SSF103025">
    <property type="entry name" value="Folate-binding domain"/>
    <property type="match status" value="1"/>
</dbReference>
<accession>A0A660CCE0</accession>
<dbReference type="Proteomes" id="UP000317303">
    <property type="component" value="Unassembled WGS sequence"/>
</dbReference>
<dbReference type="InterPro" id="IPR029043">
    <property type="entry name" value="GcvT/YgfZ_C"/>
</dbReference>
<evidence type="ECO:0000259" key="2">
    <source>
        <dbReference type="Pfam" id="PF01571"/>
    </source>
</evidence>
<dbReference type="SUPFAM" id="SSF101790">
    <property type="entry name" value="Aminomethyltransferase beta-barrel domain"/>
    <property type="match status" value="1"/>
</dbReference>
<feature type="domain" description="Aminomethyltransferase C-terminal" evidence="3">
    <location>
        <begin position="352"/>
        <end position="415"/>
    </location>
</feature>
<dbReference type="EMBL" id="VLJV01000001">
    <property type="protein sequence ID" value="TWH19413.1"/>
    <property type="molecule type" value="Genomic_DNA"/>
</dbReference>
<name>A0A660CCE0_9PSEU</name>
<gene>
    <name evidence="4" type="ORF">JD82_01237</name>
</gene>
<dbReference type="PANTHER" id="PTHR43757">
    <property type="entry name" value="AMINOMETHYLTRANSFERASE"/>
    <property type="match status" value="1"/>
</dbReference>
<keyword evidence="5" id="KW-1185">Reference proteome</keyword>
<evidence type="ECO:0000259" key="3">
    <source>
        <dbReference type="Pfam" id="PF08669"/>
    </source>
</evidence>
<dbReference type="Pfam" id="PF01571">
    <property type="entry name" value="GCV_T"/>
    <property type="match status" value="1"/>
</dbReference>
<dbReference type="GO" id="GO:0032259">
    <property type="term" value="P:methylation"/>
    <property type="evidence" value="ECO:0007669"/>
    <property type="project" value="UniProtKB-KW"/>
</dbReference>
<dbReference type="InterPro" id="IPR013977">
    <property type="entry name" value="GcvT_C"/>
</dbReference>
<evidence type="ECO:0000313" key="4">
    <source>
        <dbReference type="EMBL" id="TWH19413.1"/>
    </source>
</evidence>
<dbReference type="AlphaFoldDB" id="A0A660CCE0"/>
<feature type="binding site" evidence="1">
    <location>
        <position position="240"/>
    </location>
    <ligand>
        <name>substrate</name>
    </ligand>
</feature>
<protein>
    <submittedName>
        <fullName evidence="4">Aminomethyltransferase</fullName>
    </submittedName>
</protein>
<organism evidence="4 5">
    <name type="scientific">Prauserella rugosa</name>
    <dbReference type="NCBI Taxonomy" id="43354"/>
    <lineage>
        <taxon>Bacteria</taxon>
        <taxon>Bacillati</taxon>
        <taxon>Actinomycetota</taxon>
        <taxon>Actinomycetes</taxon>
        <taxon>Pseudonocardiales</taxon>
        <taxon>Pseudonocardiaceae</taxon>
        <taxon>Prauserella</taxon>
    </lineage>
</organism>
<reference evidence="4 5" key="1">
    <citation type="submission" date="2019-07" db="EMBL/GenBank/DDBJ databases">
        <title>R&amp;d 2014.</title>
        <authorList>
            <person name="Klenk H.-P."/>
        </authorList>
    </citation>
    <scope>NUCLEOTIDE SEQUENCE [LARGE SCALE GENOMIC DNA]</scope>
    <source>
        <strain evidence="4 5">DSM 43194</strain>
    </source>
</reference>